<proteinExistence type="predicted"/>
<dbReference type="STRING" id="414004.CENSYa_1059"/>
<dbReference type="Proteomes" id="UP000000758">
    <property type="component" value="Chromosome"/>
</dbReference>
<protein>
    <submittedName>
        <fullName evidence="2">Uncharacterized protein</fullName>
    </submittedName>
</protein>
<evidence type="ECO:0000256" key="1">
    <source>
        <dbReference type="SAM" id="MobiDB-lite"/>
    </source>
</evidence>
<organism evidence="2 3">
    <name type="scientific">Cenarchaeum symbiosum (strain A)</name>
    <dbReference type="NCBI Taxonomy" id="414004"/>
    <lineage>
        <taxon>Archaea</taxon>
        <taxon>Nitrososphaerota</taxon>
        <taxon>Candidatus Cenarchaeales</taxon>
        <taxon>Candidatus Cenarchaeaceae</taxon>
        <taxon>Candidatus Cenarchaeum</taxon>
    </lineage>
</organism>
<accession>A0RWH2</accession>
<evidence type="ECO:0000313" key="2">
    <source>
        <dbReference type="EMBL" id="ABK77689.1"/>
    </source>
</evidence>
<name>A0RWH2_CENSY</name>
<reference evidence="2 3" key="1">
    <citation type="journal article" date="2006" name="Proc. Natl. Acad. Sci. U.S.A.">
        <title>Genomic analysis of the uncultivated marine crenarchaeote Cenarchaeum symbiosum.</title>
        <authorList>
            <person name="Hallam S.J."/>
            <person name="Konstantinidis K.T."/>
            <person name="Putnam N."/>
            <person name="Schleper C."/>
            <person name="Watanabe Y."/>
            <person name="Sugahara J."/>
            <person name="Preston C."/>
            <person name="de la Torre J."/>
            <person name="Richardson P.M."/>
            <person name="DeLong E.F."/>
        </authorList>
    </citation>
    <scope>NUCLEOTIDE SEQUENCE [LARGE SCALE GENOMIC DNA]</scope>
    <source>
        <strain evidence="3">A</strain>
    </source>
</reference>
<dbReference type="AlphaFoldDB" id="A0RWH2"/>
<dbReference type="EnsemblBacteria" id="ABK77689">
    <property type="protein sequence ID" value="ABK77689"/>
    <property type="gene ID" value="CENSYa_1059"/>
</dbReference>
<evidence type="ECO:0000313" key="3">
    <source>
        <dbReference type="Proteomes" id="UP000000758"/>
    </source>
</evidence>
<gene>
    <name evidence="2" type="ordered locus">CENSYa_1059</name>
</gene>
<sequence>MPRTDAQYSYLKRICGGAKTPAGSFFHYTGTKGGAYSGLHKGKVVKGRQVPVSGKERLGQGKEHLQTGDSKVSRQGLVCPGRGHTCRLQGQPADSRISRGQHGRG</sequence>
<dbReference type="HOGENOM" id="CLU_2230265_0_0_2"/>
<dbReference type="EMBL" id="DP000238">
    <property type="protein sequence ID" value="ABK77689.1"/>
    <property type="molecule type" value="Genomic_DNA"/>
</dbReference>
<dbReference type="KEGG" id="csy:CENSYa_1059"/>
<keyword evidence="3" id="KW-1185">Reference proteome</keyword>
<feature type="region of interest" description="Disordered" evidence="1">
    <location>
        <begin position="58"/>
        <end position="105"/>
    </location>
</feature>